<evidence type="ECO:0000256" key="4">
    <source>
        <dbReference type="ARBA" id="ARBA00022692"/>
    </source>
</evidence>
<keyword evidence="6 7" id="KW-0472">Membrane</keyword>
<dbReference type="GO" id="GO:0044874">
    <property type="term" value="P:lipoprotein localization to outer membrane"/>
    <property type="evidence" value="ECO:0007669"/>
    <property type="project" value="TreeGrafter"/>
</dbReference>
<comment type="subcellular location">
    <subcellularLocation>
        <location evidence="1">Cell membrane</location>
        <topology evidence="1">Multi-pass membrane protein</topology>
    </subcellularLocation>
</comment>
<dbReference type="PANTHER" id="PTHR30489:SF0">
    <property type="entry name" value="LIPOPROTEIN-RELEASING SYSTEM TRANSMEMBRANE PROTEIN LOLE"/>
    <property type="match status" value="1"/>
</dbReference>
<keyword evidence="3" id="KW-1003">Cell membrane</keyword>
<dbReference type="InterPro" id="IPR025857">
    <property type="entry name" value="MacB_PCD"/>
</dbReference>
<evidence type="ECO:0000256" key="3">
    <source>
        <dbReference type="ARBA" id="ARBA00022475"/>
    </source>
</evidence>
<evidence type="ECO:0000313" key="11">
    <source>
        <dbReference type="Proteomes" id="UP000192343"/>
    </source>
</evidence>
<evidence type="ECO:0008006" key="12">
    <source>
        <dbReference type="Google" id="ProtNLM"/>
    </source>
</evidence>
<evidence type="ECO:0000256" key="2">
    <source>
        <dbReference type="ARBA" id="ARBA00005236"/>
    </source>
</evidence>
<keyword evidence="5 7" id="KW-1133">Transmembrane helix</keyword>
<feature type="transmembrane region" description="Helical" evidence="7">
    <location>
        <begin position="272"/>
        <end position="295"/>
    </location>
</feature>
<evidence type="ECO:0000256" key="1">
    <source>
        <dbReference type="ARBA" id="ARBA00004651"/>
    </source>
</evidence>
<dbReference type="InterPro" id="IPR051447">
    <property type="entry name" value="Lipoprotein-release_system"/>
</dbReference>
<evidence type="ECO:0000259" key="8">
    <source>
        <dbReference type="Pfam" id="PF02687"/>
    </source>
</evidence>
<feature type="domain" description="ABC3 transporter permease C-terminal" evidence="8">
    <location>
        <begin position="274"/>
        <end position="402"/>
    </location>
</feature>
<sequence>MESDMALILVALRNVFRNRRRSILNIIALCLGTCLMVLGLGWVEGYHSYVYTAMQNFESGEVQLIPEGYLQEERRLPLDLNLSGYRELKDRLLSVPEVREATGRIDFSLRLSNRKESIYLVGRAIDPESEANTTVLADYIHSGDYLSSQQGGVLIGKALAERMAVQPGDTVYIVAQDKYGVENFIDIRVAGIFNYGFPPIDKNVVFMDLASAMDLLSMEDEVTRIVMRLNQGISPEKGVSLLRRQDIGGEIHSWKTFAQATVSAVETDTRSFYLMLIILYLLIVLGLLNSMSMSVHERTREIGSLRALGMKRREVLGLLLAESGWISLISAAVAVVLSMPMVWYLGSVGLDITSRMPESIPVPFGEQFYADFRIRHFAISLAAATLSAMVGTIRPSVKASRLVVAEALRGGRIA</sequence>
<dbReference type="Pfam" id="PF02687">
    <property type="entry name" value="FtsX"/>
    <property type="match status" value="1"/>
</dbReference>
<dbReference type="EMBL" id="MWQY01000009">
    <property type="protein sequence ID" value="ORC35435.1"/>
    <property type="molecule type" value="Genomic_DNA"/>
</dbReference>
<evidence type="ECO:0000259" key="9">
    <source>
        <dbReference type="Pfam" id="PF12704"/>
    </source>
</evidence>
<name>A0A1Y1RZG9_9SPIO</name>
<feature type="transmembrane region" description="Helical" evidence="7">
    <location>
        <begin position="374"/>
        <end position="393"/>
    </location>
</feature>
<dbReference type="STRING" id="1963862.B4O97_09705"/>
<evidence type="ECO:0000256" key="6">
    <source>
        <dbReference type="ARBA" id="ARBA00023136"/>
    </source>
</evidence>
<accession>A0A1Y1RZG9</accession>
<dbReference type="AlphaFoldDB" id="A0A1Y1RZG9"/>
<protein>
    <recommendedName>
        <fullName evidence="12">ABC3 transporter permease protein domain-containing protein</fullName>
    </recommendedName>
</protein>
<dbReference type="PANTHER" id="PTHR30489">
    <property type="entry name" value="LIPOPROTEIN-RELEASING SYSTEM TRANSMEMBRANE PROTEIN LOLE"/>
    <property type="match status" value="1"/>
</dbReference>
<keyword evidence="11" id="KW-1185">Reference proteome</keyword>
<reference evidence="10 11" key="1">
    <citation type="submission" date="2017-03" db="EMBL/GenBank/DDBJ databases">
        <title>Draft Genome sequence of Marispirochaeta sp. strain JC444.</title>
        <authorList>
            <person name="Shivani Y."/>
            <person name="Subhash Y."/>
            <person name="Sasikala C."/>
            <person name="Ramana C."/>
        </authorList>
    </citation>
    <scope>NUCLEOTIDE SEQUENCE [LARGE SCALE GENOMIC DNA]</scope>
    <source>
        <strain evidence="10 11">JC444</strain>
    </source>
</reference>
<gene>
    <name evidence="10" type="ORF">B4O97_09705</name>
</gene>
<proteinExistence type="inferred from homology"/>
<dbReference type="GO" id="GO:0098797">
    <property type="term" value="C:plasma membrane protein complex"/>
    <property type="evidence" value="ECO:0007669"/>
    <property type="project" value="TreeGrafter"/>
</dbReference>
<comment type="caution">
    <text evidence="10">The sequence shown here is derived from an EMBL/GenBank/DDBJ whole genome shotgun (WGS) entry which is preliminary data.</text>
</comment>
<organism evidence="10 11">
    <name type="scientific">Marispirochaeta aestuarii</name>
    <dbReference type="NCBI Taxonomy" id="1963862"/>
    <lineage>
        <taxon>Bacteria</taxon>
        <taxon>Pseudomonadati</taxon>
        <taxon>Spirochaetota</taxon>
        <taxon>Spirochaetia</taxon>
        <taxon>Spirochaetales</taxon>
        <taxon>Spirochaetaceae</taxon>
        <taxon>Marispirochaeta</taxon>
    </lineage>
</organism>
<feature type="transmembrane region" description="Helical" evidence="7">
    <location>
        <begin position="316"/>
        <end position="346"/>
    </location>
</feature>
<feature type="transmembrane region" description="Helical" evidence="7">
    <location>
        <begin position="23"/>
        <end position="43"/>
    </location>
</feature>
<comment type="similarity">
    <text evidence="2">Belongs to the ABC-4 integral membrane protein family. LolC/E subfamily.</text>
</comment>
<dbReference type="Pfam" id="PF12704">
    <property type="entry name" value="MacB_PCD"/>
    <property type="match status" value="1"/>
</dbReference>
<evidence type="ECO:0000313" key="10">
    <source>
        <dbReference type="EMBL" id="ORC35435.1"/>
    </source>
</evidence>
<dbReference type="InterPro" id="IPR003838">
    <property type="entry name" value="ABC3_permease_C"/>
</dbReference>
<keyword evidence="4 7" id="KW-0812">Transmembrane</keyword>
<dbReference type="Proteomes" id="UP000192343">
    <property type="component" value="Unassembled WGS sequence"/>
</dbReference>
<evidence type="ECO:0000256" key="7">
    <source>
        <dbReference type="SAM" id="Phobius"/>
    </source>
</evidence>
<evidence type="ECO:0000256" key="5">
    <source>
        <dbReference type="ARBA" id="ARBA00022989"/>
    </source>
</evidence>
<feature type="domain" description="MacB-like periplasmic core" evidence="9">
    <location>
        <begin position="22"/>
        <end position="238"/>
    </location>
</feature>